<dbReference type="PANTHER" id="PTHR22854">
    <property type="entry name" value="TRYPTOPHAN BIOSYNTHESIS PROTEIN"/>
    <property type="match status" value="1"/>
</dbReference>
<feature type="domain" description="Indole-3-glycerol phosphate synthase" evidence="11">
    <location>
        <begin position="61"/>
        <end position="323"/>
    </location>
</feature>
<dbReference type="GO" id="GO:0000162">
    <property type="term" value="P:L-tryptophan biosynthetic process"/>
    <property type="evidence" value="ECO:0007669"/>
    <property type="project" value="UniProtKB-UniPathway"/>
</dbReference>
<feature type="region of interest" description="Disordered" evidence="10">
    <location>
        <begin position="15"/>
        <end position="51"/>
    </location>
</feature>
<evidence type="ECO:0000313" key="12">
    <source>
        <dbReference type="EMBL" id="PRW45332.1"/>
    </source>
</evidence>
<dbReference type="EMBL" id="LHPG02000011">
    <property type="protein sequence ID" value="PRW45332.1"/>
    <property type="molecule type" value="Genomic_DNA"/>
</dbReference>
<evidence type="ECO:0000256" key="5">
    <source>
        <dbReference type="ARBA" id="ARBA00022793"/>
    </source>
</evidence>
<dbReference type="PANTHER" id="PTHR22854:SF2">
    <property type="entry name" value="INDOLE-3-GLYCEROL-PHOSPHATE SYNTHASE"/>
    <property type="match status" value="1"/>
</dbReference>
<dbReference type="EC" id="4.1.1.48" evidence="3"/>
<dbReference type="InterPro" id="IPR013785">
    <property type="entry name" value="Aldolase_TIM"/>
</dbReference>
<dbReference type="STRING" id="3076.A0A2P6TLW8"/>
<feature type="compositionally biased region" description="Low complexity" evidence="10">
    <location>
        <begin position="15"/>
        <end position="26"/>
    </location>
</feature>
<evidence type="ECO:0000259" key="11">
    <source>
        <dbReference type="Pfam" id="PF00218"/>
    </source>
</evidence>
<reference evidence="12 13" key="1">
    <citation type="journal article" date="2018" name="Plant J.">
        <title>Genome sequences of Chlorella sorokiniana UTEX 1602 and Micractinium conductrix SAG 241.80: implications to maltose excretion by a green alga.</title>
        <authorList>
            <person name="Arriola M.B."/>
            <person name="Velmurugan N."/>
            <person name="Zhang Y."/>
            <person name="Plunkett M.H."/>
            <person name="Hondzo H."/>
            <person name="Barney B.M."/>
        </authorList>
    </citation>
    <scope>NUCLEOTIDE SEQUENCE [LARGE SCALE GENOMIC DNA]</scope>
    <source>
        <strain evidence="13">UTEX 1602</strain>
    </source>
</reference>
<dbReference type="OrthoDB" id="524799at2759"/>
<dbReference type="InterPro" id="IPR013798">
    <property type="entry name" value="Indole-3-glycerol_P_synth_dom"/>
</dbReference>
<feature type="coiled-coil region" evidence="9">
    <location>
        <begin position="51"/>
        <end position="78"/>
    </location>
</feature>
<keyword evidence="13" id="KW-1185">Reference proteome</keyword>
<protein>
    <recommendedName>
        <fullName evidence="3">indole-3-glycerol-phosphate synthase</fullName>
        <ecNumber evidence="3">4.1.1.48</ecNumber>
    </recommendedName>
</protein>
<dbReference type="SUPFAM" id="SSF51366">
    <property type="entry name" value="Ribulose-phoshate binding barrel"/>
    <property type="match status" value="1"/>
</dbReference>
<dbReference type="Proteomes" id="UP000239899">
    <property type="component" value="Unassembled WGS sequence"/>
</dbReference>
<dbReference type="UniPathway" id="UPA00035">
    <property type="reaction ID" value="UER00043"/>
</dbReference>
<comment type="caution">
    <text evidence="12">The sequence shown here is derived from an EMBL/GenBank/DDBJ whole genome shotgun (WGS) entry which is preliminary data.</text>
</comment>
<dbReference type="GO" id="GO:0004425">
    <property type="term" value="F:indole-3-glycerol-phosphate synthase activity"/>
    <property type="evidence" value="ECO:0007669"/>
    <property type="project" value="UniProtKB-EC"/>
</dbReference>
<evidence type="ECO:0000313" key="13">
    <source>
        <dbReference type="Proteomes" id="UP000239899"/>
    </source>
</evidence>
<keyword evidence="9" id="KW-0175">Coiled coil</keyword>
<dbReference type="GO" id="GO:0004640">
    <property type="term" value="F:phosphoribosylanthranilate isomerase activity"/>
    <property type="evidence" value="ECO:0007669"/>
    <property type="project" value="TreeGrafter"/>
</dbReference>
<evidence type="ECO:0000256" key="8">
    <source>
        <dbReference type="ARBA" id="ARBA00023239"/>
    </source>
</evidence>
<keyword evidence="5" id="KW-0210">Decarboxylase</keyword>
<sequence length="346" mass="36450">MCLVSHWAAAAPALPARPQRPGWQQRPQRRSGCCRAQRGDAGDDDGPPATANRLSATVRRKQREVAALLQELGEEDLEERLTSAGRSPAQPAHRLAQLIADVVPTGRPVLVLELSRGPGVASSAALGELAAAALVAGADALAVKTDSEDTPEPLKDVLAATQAAAAAFERQRPPPRANPFAGPEPAPAPVLQRDWFLHPIQVVSAKEAGAAGILGVIASVTSRGTPLMSSFAASIGLDCPVEIVNMQELQAMERFRVPFFAMNLSVGLSVQLQGFGLQVASGLLGEMPFGSISMVGASSIEDARKARQAGADSILIKWELVQQYAGDHSRLAQLLEELRYATSGDD</sequence>
<evidence type="ECO:0000256" key="1">
    <source>
        <dbReference type="ARBA" id="ARBA00001633"/>
    </source>
</evidence>
<evidence type="ECO:0000256" key="7">
    <source>
        <dbReference type="ARBA" id="ARBA00023141"/>
    </source>
</evidence>
<name>A0A2P6TLW8_CHLSO</name>
<proteinExistence type="predicted"/>
<keyword evidence="4" id="KW-0028">Amino-acid biosynthesis</keyword>
<organism evidence="12 13">
    <name type="scientific">Chlorella sorokiniana</name>
    <name type="common">Freshwater green alga</name>
    <dbReference type="NCBI Taxonomy" id="3076"/>
    <lineage>
        <taxon>Eukaryota</taxon>
        <taxon>Viridiplantae</taxon>
        <taxon>Chlorophyta</taxon>
        <taxon>core chlorophytes</taxon>
        <taxon>Trebouxiophyceae</taxon>
        <taxon>Chlorellales</taxon>
        <taxon>Chlorellaceae</taxon>
        <taxon>Chlorella clade</taxon>
        <taxon>Chlorella</taxon>
    </lineage>
</organism>
<dbReference type="Pfam" id="PF00218">
    <property type="entry name" value="IGPS"/>
    <property type="match status" value="1"/>
</dbReference>
<accession>A0A2P6TLW8</accession>
<evidence type="ECO:0000256" key="9">
    <source>
        <dbReference type="SAM" id="Coils"/>
    </source>
</evidence>
<keyword evidence="7" id="KW-0057">Aromatic amino acid biosynthesis</keyword>
<dbReference type="InterPro" id="IPR045186">
    <property type="entry name" value="Indole-3-glycerol_P_synth"/>
</dbReference>
<keyword evidence="8" id="KW-0456">Lyase</keyword>
<dbReference type="AlphaFoldDB" id="A0A2P6TLW8"/>
<evidence type="ECO:0000256" key="10">
    <source>
        <dbReference type="SAM" id="MobiDB-lite"/>
    </source>
</evidence>
<dbReference type="Gene3D" id="3.20.20.70">
    <property type="entry name" value="Aldolase class I"/>
    <property type="match status" value="1"/>
</dbReference>
<comment type="pathway">
    <text evidence="2">Amino-acid biosynthesis; L-tryptophan biosynthesis; L-tryptophan from chorismate: step 4/5.</text>
</comment>
<evidence type="ECO:0000256" key="3">
    <source>
        <dbReference type="ARBA" id="ARBA00012362"/>
    </source>
</evidence>
<evidence type="ECO:0000256" key="2">
    <source>
        <dbReference type="ARBA" id="ARBA00004696"/>
    </source>
</evidence>
<dbReference type="InterPro" id="IPR011060">
    <property type="entry name" value="RibuloseP-bd_barrel"/>
</dbReference>
<evidence type="ECO:0000256" key="6">
    <source>
        <dbReference type="ARBA" id="ARBA00022822"/>
    </source>
</evidence>
<comment type="catalytic activity">
    <reaction evidence="1">
        <text>1-(2-carboxyphenylamino)-1-deoxy-D-ribulose 5-phosphate + H(+) = (1S,2R)-1-C-(indol-3-yl)glycerol 3-phosphate + CO2 + H2O</text>
        <dbReference type="Rhea" id="RHEA:23476"/>
        <dbReference type="ChEBI" id="CHEBI:15377"/>
        <dbReference type="ChEBI" id="CHEBI:15378"/>
        <dbReference type="ChEBI" id="CHEBI:16526"/>
        <dbReference type="ChEBI" id="CHEBI:58613"/>
        <dbReference type="ChEBI" id="CHEBI:58866"/>
        <dbReference type="EC" id="4.1.1.48"/>
    </reaction>
</comment>
<evidence type="ECO:0000256" key="4">
    <source>
        <dbReference type="ARBA" id="ARBA00022605"/>
    </source>
</evidence>
<keyword evidence="6" id="KW-0822">Tryptophan biosynthesis</keyword>
<gene>
    <name evidence="12" type="ORF">C2E21_5872</name>
</gene>